<feature type="chain" id="PRO_5020250590" evidence="6">
    <location>
        <begin position="24"/>
        <end position="546"/>
    </location>
</feature>
<comment type="subcellular location">
    <subcellularLocation>
        <location evidence="1">Cell outer membrane</location>
    </subcellularLocation>
</comment>
<dbReference type="AlphaFoldDB" id="A0A4R6WHU8"/>
<evidence type="ECO:0000256" key="3">
    <source>
        <dbReference type="ARBA" id="ARBA00022729"/>
    </source>
</evidence>
<dbReference type="InterPro" id="IPR033985">
    <property type="entry name" value="SusD-like_N"/>
</dbReference>
<dbReference type="RefSeq" id="WP_133583547.1">
    <property type="nucleotide sequence ID" value="NZ_SNYV01000011.1"/>
</dbReference>
<evidence type="ECO:0000256" key="6">
    <source>
        <dbReference type="SAM" id="SignalP"/>
    </source>
</evidence>
<evidence type="ECO:0000259" key="8">
    <source>
        <dbReference type="Pfam" id="PF14322"/>
    </source>
</evidence>
<comment type="similarity">
    <text evidence="2">Belongs to the SusD family.</text>
</comment>
<evidence type="ECO:0000313" key="10">
    <source>
        <dbReference type="Proteomes" id="UP000295292"/>
    </source>
</evidence>
<dbReference type="SUPFAM" id="SSF48452">
    <property type="entry name" value="TPR-like"/>
    <property type="match status" value="1"/>
</dbReference>
<dbReference type="Gene3D" id="1.25.40.390">
    <property type="match status" value="1"/>
</dbReference>
<keyword evidence="4" id="KW-0472">Membrane</keyword>
<reference evidence="9 10" key="1">
    <citation type="submission" date="2019-03" db="EMBL/GenBank/DDBJ databases">
        <title>Genomic Encyclopedia of Archaeal and Bacterial Type Strains, Phase II (KMG-II): from individual species to whole genera.</title>
        <authorList>
            <person name="Goeker M."/>
        </authorList>
    </citation>
    <scope>NUCLEOTIDE SEQUENCE [LARGE SCALE GENOMIC DNA]</scope>
    <source>
        <strain evidence="9 10">DSM 28353</strain>
    </source>
</reference>
<dbReference type="Pfam" id="PF07980">
    <property type="entry name" value="SusD_RagB"/>
    <property type="match status" value="1"/>
</dbReference>
<keyword evidence="3 6" id="KW-0732">Signal</keyword>
<feature type="domain" description="SusD-like N-terminal" evidence="8">
    <location>
        <begin position="61"/>
        <end position="225"/>
    </location>
</feature>
<dbReference type="InterPro" id="IPR011990">
    <property type="entry name" value="TPR-like_helical_dom_sf"/>
</dbReference>
<comment type="caution">
    <text evidence="9">The sequence shown here is derived from an EMBL/GenBank/DDBJ whole genome shotgun (WGS) entry which is preliminary data.</text>
</comment>
<protein>
    <submittedName>
        <fullName evidence="9">Putative outer membrane starch-binding protein</fullName>
    </submittedName>
</protein>
<evidence type="ECO:0000256" key="5">
    <source>
        <dbReference type="ARBA" id="ARBA00023237"/>
    </source>
</evidence>
<evidence type="ECO:0000256" key="4">
    <source>
        <dbReference type="ARBA" id="ARBA00023136"/>
    </source>
</evidence>
<dbReference type="Pfam" id="PF14322">
    <property type="entry name" value="SusD-like_3"/>
    <property type="match status" value="1"/>
</dbReference>
<feature type="signal peptide" evidence="6">
    <location>
        <begin position="1"/>
        <end position="23"/>
    </location>
</feature>
<feature type="domain" description="RagB/SusD" evidence="7">
    <location>
        <begin position="268"/>
        <end position="545"/>
    </location>
</feature>
<name>A0A4R6WHU8_9SPHI</name>
<organism evidence="9 10">
    <name type="scientific">Sphingobacterium yanglingense</name>
    <dbReference type="NCBI Taxonomy" id="1437280"/>
    <lineage>
        <taxon>Bacteria</taxon>
        <taxon>Pseudomonadati</taxon>
        <taxon>Bacteroidota</taxon>
        <taxon>Sphingobacteriia</taxon>
        <taxon>Sphingobacteriales</taxon>
        <taxon>Sphingobacteriaceae</taxon>
        <taxon>Sphingobacterium</taxon>
    </lineage>
</organism>
<proteinExistence type="inferred from homology"/>
<dbReference type="EMBL" id="SNYV01000011">
    <property type="protein sequence ID" value="TDQ79783.1"/>
    <property type="molecule type" value="Genomic_DNA"/>
</dbReference>
<dbReference type="InterPro" id="IPR012944">
    <property type="entry name" value="SusD_RagB_dom"/>
</dbReference>
<evidence type="ECO:0000256" key="1">
    <source>
        <dbReference type="ARBA" id="ARBA00004442"/>
    </source>
</evidence>
<accession>A0A4R6WHU8</accession>
<dbReference type="GO" id="GO:0009279">
    <property type="term" value="C:cell outer membrane"/>
    <property type="evidence" value="ECO:0007669"/>
    <property type="project" value="UniProtKB-SubCell"/>
</dbReference>
<sequence length="546" mass="63436">MKTFKNKTLAMLCLLLCLGGCNKSLDVTPRDKYSNEIVWKNVDNLDLYINSLYGALYMYAEIEGVSLTDGYADIIKYSQTYMDTEHNRINMRPSYLSPASTEALSPWATTYEKIKSLNEFIIDAGRYGDKIDAKQLQIRIAEVRFLRAFLYHKLIVRHGGVVLRVDNEKLDGPAEKNKKRSSVDESWTWVIQELKDIAEKLPESWDAAHTGRITKGAAYGIMARSALYAKKWNDAIFGARQVEILATAKGTYMLLDDYTQVFNLTHNKEIILASYYQRLTLTHDFDRYFSPTGDMERYGGYASPTEELVSSFDIQQAGQWQAFDWSNPLHASDPYLNREPRFYATVLYNGADWKGRQIETYVGGKDGYIEYFDGNARNRTVTGYFIRKFLDSKPKDFIQEKSDQYWIEMRYAEILCILSEAYAHMGDYGKAYNYLNKIRNRVGLPNKPLQSSWTAYLQDLQKEKICEFAVEGHRYWDLRRWQLAQSVLDAKRMHGVEITKEDTGFTYSIVDCDKADHYFPERYYTVPIPEFEVRNNTACEQDLLWQ</sequence>
<evidence type="ECO:0000313" key="9">
    <source>
        <dbReference type="EMBL" id="TDQ79783.1"/>
    </source>
</evidence>
<keyword evidence="5" id="KW-0998">Cell outer membrane</keyword>
<evidence type="ECO:0000259" key="7">
    <source>
        <dbReference type="Pfam" id="PF07980"/>
    </source>
</evidence>
<dbReference type="Proteomes" id="UP000295292">
    <property type="component" value="Unassembled WGS sequence"/>
</dbReference>
<dbReference type="OrthoDB" id="691231at2"/>
<gene>
    <name evidence="9" type="ORF">CLV99_1233</name>
</gene>
<evidence type="ECO:0000256" key="2">
    <source>
        <dbReference type="ARBA" id="ARBA00006275"/>
    </source>
</evidence>
<keyword evidence="10" id="KW-1185">Reference proteome</keyword>